<feature type="domain" description="RES" evidence="1">
    <location>
        <begin position="79"/>
        <end position="207"/>
    </location>
</feature>
<dbReference type="RefSeq" id="WP_276663025.1">
    <property type="nucleotide sequence ID" value="NZ_JAYRXT010000224.1"/>
</dbReference>
<dbReference type="Pfam" id="PF08808">
    <property type="entry name" value="RES"/>
    <property type="match status" value="1"/>
</dbReference>
<dbReference type="SMART" id="SM00953">
    <property type="entry name" value="RES"/>
    <property type="match status" value="1"/>
</dbReference>
<name>A0A5C7S3X7_THASP</name>
<proteinExistence type="predicted"/>
<gene>
    <name evidence="2" type="ORF">E6Q80_24185</name>
</gene>
<sequence>MNSLFAQVSLADVHQDVARNIVSLRQSQDLFDDLTDDPTGWLLAQKVEAEVRPPSYRSHTPIIDRPFEDAAWFNAILWPFKHWQASRFSDGSFGVWYGSDSVETTVFESAYHWYRGLLCDAGFERETVIAERKVYRVACSAALLDFREAAVDYADLLHPSDYSLPQSVGARIHREGHPGLLIQSVRRRGGENVAIFNPGVLSNPRHHCQLTYRLEGARIVVEKHPGETWISAAVAELG</sequence>
<dbReference type="AlphaFoldDB" id="A0A5C7S3X7"/>
<dbReference type="InterPro" id="IPR014914">
    <property type="entry name" value="RES_dom"/>
</dbReference>
<reference evidence="2 3" key="1">
    <citation type="submission" date="2018-09" db="EMBL/GenBank/DDBJ databases">
        <title>Metagenome Assembled Genomes from an Advanced Water Purification Facility.</title>
        <authorList>
            <person name="Stamps B.W."/>
            <person name="Spear J.R."/>
        </authorList>
    </citation>
    <scope>NUCLEOTIDE SEQUENCE [LARGE SCALE GENOMIC DNA]</scope>
    <source>
        <strain evidence="2">Bin_27_1</strain>
    </source>
</reference>
<accession>A0A5C7S3X7</accession>
<comment type="caution">
    <text evidence="2">The sequence shown here is derived from an EMBL/GenBank/DDBJ whole genome shotgun (WGS) entry which is preliminary data.</text>
</comment>
<evidence type="ECO:0000313" key="3">
    <source>
        <dbReference type="Proteomes" id="UP000321192"/>
    </source>
</evidence>
<organism evidence="2 3">
    <name type="scientific">Thauera aminoaromatica</name>
    <dbReference type="NCBI Taxonomy" id="164330"/>
    <lineage>
        <taxon>Bacteria</taxon>
        <taxon>Pseudomonadati</taxon>
        <taxon>Pseudomonadota</taxon>
        <taxon>Betaproteobacteria</taxon>
        <taxon>Rhodocyclales</taxon>
        <taxon>Zoogloeaceae</taxon>
        <taxon>Thauera</taxon>
    </lineage>
</organism>
<protein>
    <submittedName>
        <fullName evidence="2">RES domain-containing protein</fullName>
    </submittedName>
</protein>
<evidence type="ECO:0000259" key="1">
    <source>
        <dbReference type="SMART" id="SM00953"/>
    </source>
</evidence>
<evidence type="ECO:0000313" key="2">
    <source>
        <dbReference type="EMBL" id="TXH77686.1"/>
    </source>
</evidence>
<dbReference type="Proteomes" id="UP000321192">
    <property type="component" value="Unassembled WGS sequence"/>
</dbReference>
<dbReference type="EMBL" id="SSFD01000412">
    <property type="protein sequence ID" value="TXH77686.1"/>
    <property type="molecule type" value="Genomic_DNA"/>
</dbReference>